<dbReference type="AlphaFoldDB" id="A0A3B0YB03"/>
<dbReference type="InterPro" id="IPR010131">
    <property type="entry name" value="MdtP/NodT-like"/>
</dbReference>
<organism evidence="1">
    <name type="scientific">hydrothermal vent metagenome</name>
    <dbReference type="NCBI Taxonomy" id="652676"/>
    <lineage>
        <taxon>unclassified sequences</taxon>
        <taxon>metagenomes</taxon>
        <taxon>ecological metagenomes</taxon>
    </lineage>
</organism>
<dbReference type="EMBL" id="UOFL01000143">
    <property type="protein sequence ID" value="VAW78015.1"/>
    <property type="molecule type" value="Genomic_DNA"/>
</dbReference>
<sequence>MYIIKSQKCSLLWMLYPAFLLMAGTVLADNSSAKSTASKTDHSVSGKSWALKDIIRRVYDYAPEVNAMKQLIKAKYSNYKQAGKWPNPVLEFQSDNRLEKSGVRNGYQTNDVAVSQSLSLTGRYAKKKKIAFTEYQHSLENGKWQRLKLEAKASGLFYAMQIAKAKLVLAKTRLAESTALQTIGRRRSRAGDLSRFQRDRLNIVREKSHQEVLFLTTQYNDAKNQLLRFLRVSENTRFSTLSVKFDLVTPTKVNTDKVISTHPKFRMIKLRLIQKRQNLSLARSKRLGDITVRVYQETDEFNNREDKVTGVGISVPLPIWNTRRHSVKSAKAFLERSRYSAKFVERDLRSDLASRSRHLKHLIIQIEHYRRTVLEPAKRIFNLSKRRFRIGDTGILILVDTINTYFEATNQYLTLVEAALKESVKYRLASGKLILPNGLKMPGK</sequence>
<protein>
    <recommendedName>
        <fullName evidence="2">Heavy metal RND efflux outer membrane protein, CzcC family</fullName>
    </recommendedName>
</protein>
<dbReference type="PANTHER" id="PTHR30203:SF24">
    <property type="entry name" value="BLR4935 PROTEIN"/>
    <property type="match status" value="1"/>
</dbReference>
<dbReference type="GO" id="GO:0015562">
    <property type="term" value="F:efflux transmembrane transporter activity"/>
    <property type="evidence" value="ECO:0007669"/>
    <property type="project" value="InterPro"/>
</dbReference>
<reference evidence="1" key="1">
    <citation type="submission" date="2018-06" db="EMBL/GenBank/DDBJ databases">
        <authorList>
            <person name="Zhirakovskaya E."/>
        </authorList>
    </citation>
    <scope>NUCLEOTIDE SEQUENCE</scope>
</reference>
<gene>
    <name evidence="1" type="ORF">MNBD_GAMMA12-3873</name>
</gene>
<dbReference type="InterPro" id="IPR003423">
    <property type="entry name" value="OMP_efflux"/>
</dbReference>
<dbReference type="SUPFAM" id="SSF56954">
    <property type="entry name" value="Outer membrane efflux proteins (OEP)"/>
    <property type="match status" value="1"/>
</dbReference>
<evidence type="ECO:0008006" key="2">
    <source>
        <dbReference type="Google" id="ProtNLM"/>
    </source>
</evidence>
<accession>A0A3B0YB03</accession>
<dbReference type="Pfam" id="PF02321">
    <property type="entry name" value="OEP"/>
    <property type="match status" value="1"/>
</dbReference>
<name>A0A3B0YB03_9ZZZZ</name>
<proteinExistence type="predicted"/>
<dbReference type="Gene3D" id="1.20.1600.10">
    <property type="entry name" value="Outer membrane efflux proteins (OEP)"/>
    <property type="match status" value="1"/>
</dbReference>
<evidence type="ECO:0000313" key="1">
    <source>
        <dbReference type="EMBL" id="VAW78015.1"/>
    </source>
</evidence>
<dbReference type="PANTHER" id="PTHR30203">
    <property type="entry name" value="OUTER MEMBRANE CATION EFFLUX PROTEIN"/>
    <property type="match status" value="1"/>
</dbReference>